<sequence>MDRQQLKWDADSSHMFLICLKIAAHCVTHHPHCLETTTDDASGDTTLTLCATNCQAHFEVTVRESVTASPLDSLTLVLAHFVRMVDCTSGSANTHQVTFHPNGMTVTTADATYVVMNEAIALFDKELRIGT</sequence>
<comment type="caution">
    <text evidence="1">The sequence shown here is derived from an EMBL/GenBank/DDBJ whole genome shotgun (WGS) entry which is preliminary data.</text>
</comment>
<dbReference type="EMBL" id="SLWS01000011">
    <property type="protein sequence ID" value="TCO53001.1"/>
    <property type="molecule type" value="Genomic_DNA"/>
</dbReference>
<reference evidence="1 2" key="1">
    <citation type="submission" date="2019-03" db="EMBL/GenBank/DDBJ databases">
        <title>Genomic Encyclopedia of Type Strains, Phase IV (KMG-IV): sequencing the most valuable type-strain genomes for metagenomic binning, comparative biology and taxonomic classification.</title>
        <authorList>
            <person name="Goeker M."/>
        </authorList>
    </citation>
    <scope>NUCLEOTIDE SEQUENCE [LARGE SCALE GENOMIC DNA]</scope>
    <source>
        <strain evidence="1 2">DSM 45934</strain>
    </source>
</reference>
<keyword evidence="2" id="KW-1185">Reference proteome</keyword>
<dbReference type="RefSeq" id="WP_132123986.1">
    <property type="nucleotide sequence ID" value="NZ_SLWS01000011.1"/>
</dbReference>
<evidence type="ECO:0000313" key="2">
    <source>
        <dbReference type="Proteomes" id="UP000295680"/>
    </source>
</evidence>
<dbReference type="AlphaFoldDB" id="A0A4R2J3D6"/>
<protein>
    <submittedName>
        <fullName evidence="1">Uncharacterized protein</fullName>
    </submittedName>
</protein>
<organism evidence="1 2">
    <name type="scientific">Actinocrispum wychmicini</name>
    <dbReference type="NCBI Taxonomy" id="1213861"/>
    <lineage>
        <taxon>Bacteria</taxon>
        <taxon>Bacillati</taxon>
        <taxon>Actinomycetota</taxon>
        <taxon>Actinomycetes</taxon>
        <taxon>Pseudonocardiales</taxon>
        <taxon>Pseudonocardiaceae</taxon>
        <taxon>Actinocrispum</taxon>
    </lineage>
</organism>
<gene>
    <name evidence="1" type="ORF">EV192_111195</name>
</gene>
<name>A0A4R2J3D6_9PSEU</name>
<dbReference type="Proteomes" id="UP000295680">
    <property type="component" value="Unassembled WGS sequence"/>
</dbReference>
<accession>A0A4R2J3D6</accession>
<proteinExistence type="predicted"/>
<evidence type="ECO:0000313" key="1">
    <source>
        <dbReference type="EMBL" id="TCO53001.1"/>
    </source>
</evidence>